<accession>A0AAD3XI51</accession>
<evidence type="ECO:0008006" key="6">
    <source>
        <dbReference type="Google" id="ProtNLM"/>
    </source>
</evidence>
<dbReference type="PANTHER" id="PTHR47934:SF6">
    <property type="entry name" value="MITOCHONDRIAL GROUP I INTRON SPLICING FACTOR CCM1-RELATED"/>
    <property type="match status" value="1"/>
</dbReference>
<name>A0AAD3XI51_NEPGR</name>
<protein>
    <recommendedName>
        <fullName evidence="6">Pentatricopeptide repeat-containing protein</fullName>
    </recommendedName>
</protein>
<keyword evidence="5" id="KW-1185">Reference proteome</keyword>
<dbReference type="PANTHER" id="PTHR47934">
    <property type="entry name" value="PENTATRICOPEPTIDE REPEAT-CONTAINING PROTEIN PET309, MITOCHONDRIAL"/>
    <property type="match status" value="1"/>
</dbReference>
<dbReference type="Gene3D" id="1.25.40.10">
    <property type="entry name" value="Tetratricopeptide repeat domain"/>
    <property type="match status" value="1"/>
</dbReference>
<dbReference type="GO" id="GO:0003729">
    <property type="term" value="F:mRNA binding"/>
    <property type="evidence" value="ECO:0007669"/>
    <property type="project" value="TreeGrafter"/>
</dbReference>
<dbReference type="EMBL" id="BSYO01000005">
    <property type="protein sequence ID" value="GMH05355.1"/>
    <property type="molecule type" value="Genomic_DNA"/>
</dbReference>
<dbReference type="InterPro" id="IPR051114">
    <property type="entry name" value="Mito_RNA_Proc_CCM1"/>
</dbReference>
<dbReference type="GO" id="GO:0007005">
    <property type="term" value="P:mitochondrion organization"/>
    <property type="evidence" value="ECO:0007669"/>
    <property type="project" value="TreeGrafter"/>
</dbReference>
<reference evidence="4" key="1">
    <citation type="submission" date="2023-05" db="EMBL/GenBank/DDBJ databases">
        <title>Nepenthes gracilis genome sequencing.</title>
        <authorList>
            <person name="Fukushima K."/>
        </authorList>
    </citation>
    <scope>NUCLEOTIDE SEQUENCE</scope>
    <source>
        <strain evidence="4">SING2019-196</strain>
    </source>
</reference>
<evidence type="ECO:0000256" key="2">
    <source>
        <dbReference type="ARBA" id="ARBA00022737"/>
    </source>
</evidence>
<dbReference type="Pfam" id="PF01535">
    <property type="entry name" value="PPR"/>
    <property type="match status" value="2"/>
</dbReference>
<evidence type="ECO:0000256" key="1">
    <source>
        <dbReference type="ARBA" id="ARBA00007626"/>
    </source>
</evidence>
<dbReference type="GO" id="GO:0006396">
    <property type="term" value="P:RNA processing"/>
    <property type="evidence" value="ECO:0007669"/>
    <property type="project" value="TreeGrafter"/>
</dbReference>
<comment type="caution">
    <text evidence="4">The sequence shown here is derived from an EMBL/GenBank/DDBJ whole genome shotgun (WGS) entry which is preliminary data.</text>
</comment>
<evidence type="ECO:0000313" key="4">
    <source>
        <dbReference type="EMBL" id="GMH05355.1"/>
    </source>
</evidence>
<dbReference type="AlphaFoldDB" id="A0AAD3XI51"/>
<dbReference type="Proteomes" id="UP001279734">
    <property type="component" value="Unassembled WGS sequence"/>
</dbReference>
<dbReference type="InterPro" id="IPR011990">
    <property type="entry name" value="TPR-like_helical_dom_sf"/>
</dbReference>
<keyword evidence="2" id="KW-0677">Repeat</keyword>
<dbReference type="PROSITE" id="PS51375">
    <property type="entry name" value="PPR"/>
    <property type="match status" value="1"/>
</dbReference>
<proteinExistence type="inferred from homology"/>
<organism evidence="4 5">
    <name type="scientific">Nepenthes gracilis</name>
    <name type="common">Slender pitcher plant</name>
    <dbReference type="NCBI Taxonomy" id="150966"/>
    <lineage>
        <taxon>Eukaryota</taxon>
        <taxon>Viridiplantae</taxon>
        <taxon>Streptophyta</taxon>
        <taxon>Embryophyta</taxon>
        <taxon>Tracheophyta</taxon>
        <taxon>Spermatophyta</taxon>
        <taxon>Magnoliopsida</taxon>
        <taxon>eudicotyledons</taxon>
        <taxon>Gunneridae</taxon>
        <taxon>Pentapetalae</taxon>
        <taxon>Caryophyllales</taxon>
        <taxon>Nepenthaceae</taxon>
        <taxon>Nepenthes</taxon>
    </lineage>
</organism>
<feature type="repeat" description="PPR" evidence="3">
    <location>
        <begin position="31"/>
        <end position="65"/>
    </location>
</feature>
<gene>
    <name evidence="4" type="ORF">Nepgr_007195</name>
</gene>
<comment type="similarity">
    <text evidence="1">Belongs to the PPR family. P subfamily.</text>
</comment>
<dbReference type="InterPro" id="IPR002885">
    <property type="entry name" value="PPR_rpt"/>
</dbReference>
<sequence length="246" mass="28175">MFLMRLFKRQEKVEMALELWNDMVEKGFRSYILVSDVLLDMLCDMGKLEEGEKIFLQMMEKGQKPSNVSFKRIKVLMELANRHEYLVRSVILPRLPLKDEIALSRSSSGVNLPQASEVDQVFLEGVENSIADSVLLADLSLADLHEPPSYSFNFWLFKVLLSNPHGDDFKQEELVRGLAVLRCFGCESVIWRKLLQAEMDGLEHLVVVLQMPDVCPAFFKSMLHQANKAIVSILANLPLINYRLCK</sequence>
<dbReference type="GO" id="GO:0005739">
    <property type="term" value="C:mitochondrion"/>
    <property type="evidence" value="ECO:0007669"/>
    <property type="project" value="TreeGrafter"/>
</dbReference>
<dbReference type="NCBIfam" id="TIGR00756">
    <property type="entry name" value="PPR"/>
    <property type="match status" value="2"/>
</dbReference>
<evidence type="ECO:0000313" key="5">
    <source>
        <dbReference type="Proteomes" id="UP001279734"/>
    </source>
</evidence>
<evidence type="ECO:0000256" key="3">
    <source>
        <dbReference type="PROSITE-ProRule" id="PRU00708"/>
    </source>
</evidence>